<protein>
    <submittedName>
        <fullName evidence="4">Uncharacterized protein Afti isoform X1</fullName>
    </submittedName>
</protein>
<feature type="region of interest" description="Disordered" evidence="1">
    <location>
        <begin position="672"/>
        <end position="710"/>
    </location>
</feature>
<feature type="region of interest" description="Disordered" evidence="1">
    <location>
        <begin position="351"/>
        <end position="389"/>
    </location>
</feature>
<dbReference type="PANTHER" id="PTHR16156:SF10">
    <property type="entry name" value="AFTIPHILIN-RELATED"/>
    <property type="match status" value="1"/>
</dbReference>
<dbReference type="InterPro" id="IPR046359">
    <property type="entry name" value="Aftin-like"/>
</dbReference>
<feature type="region of interest" description="Disordered" evidence="1">
    <location>
        <begin position="749"/>
        <end position="790"/>
    </location>
</feature>
<feature type="compositionally biased region" description="Basic and acidic residues" evidence="1">
    <location>
        <begin position="763"/>
        <end position="773"/>
    </location>
</feature>
<feature type="compositionally biased region" description="Acidic residues" evidence="1">
    <location>
        <begin position="301"/>
        <end position="311"/>
    </location>
</feature>
<evidence type="ECO:0000313" key="3">
    <source>
        <dbReference type="Proteomes" id="UP001652628"/>
    </source>
</evidence>
<dbReference type="GO" id="GO:0030276">
    <property type="term" value="F:clathrin binding"/>
    <property type="evidence" value="ECO:0007669"/>
    <property type="project" value="InterPro"/>
</dbReference>
<gene>
    <name evidence="4" type="primary">Afti</name>
</gene>
<feature type="region of interest" description="Disordered" evidence="1">
    <location>
        <begin position="202"/>
        <end position="333"/>
    </location>
</feature>
<name>A0AB40DEF1_DROSZ</name>
<organism evidence="3 4">
    <name type="scientific">Drosophila suzukii</name>
    <name type="common">Spotted-wing drosophila fruit fly</name>
    <dbReference type="NCBI Taxonomy" id="28584"/>
    <lineage>
        <taxon>Eukaryota</taxon>
        <taxon>Metazoa</taxon>
        <taxon>Ecdysozoa</taxon>
        <taxon>Arthropoda</taxon>
        <taxon>Hexapoda</taxon>
        <taxon>Insecta</taxon>
        <taxon>Pterygota</taxon>
        <taxon>Neoptera</taxon>
        <taxon>Endopterygota</taxon>
        <taxon>Diptera</taxon>
        <taxon>Brachycera</taxon>
        <taxon>Muscomorpha</taxon>
        <taxon>Ephydroidea</taxon>
        <taxon>Drosophilidae</taxon>
        <taxon>Drosophila</taxon>
        <taxon>Sophophora</taxon>
    </lineage>
</organism>
<feature type="domain" description="Aftiphilin clathrin-binding box" evidence="2">
    <location>
        <begin position="460"/>
        <end position="517"/>
    </location>
</feature>
<feature type="compositionally biased region" description="Basic and acidic residues" evidence="1">
    <location>
        <begin position="231"/>
        <end position="240"/>
    </location>
</feature>
<feature type="compositionally biased region" description="Basic and acidic residues" evidence="1">
    <location>
        <begin position="251"/>
        <end position="267"/>
    </location>
</feature>
<feature type="region of interest" description="Disordered" evidence="1">
    <location>
        <begin position="854"/>
        <end position="891"/>
    </location>
</feature>
<dbReference type="GO" id="GO:0032588">
    <property type="term" value="C:trans-Golgi network membrane"/>
    <property type="evidence" value="ECO:0007669"/>
    <property type="project" value="InterPro"/>
</dbReference>
<feature type="compositionally biased region" description="Polar residues" evidence="1">
    <location>
        <begin position="672"/>
        <end position="681"/>
    </location>
</feature>
<dbReference type="Proteomes" id="UP001652628">
    <property type="component" value="Chromosome 3"/>
</dbReference>
<dbReference type="PANTHER" id="PTHR16156">
    <property type="entry name" value="AFTIPHILIN A-RELATED"/>
    <property type="match status" value="1"/>
</dbReference>
<proteinExistence type="predicted"/>
<dbReference type="GO" id="GO:0030121">
    <property type="term" value="C:AP-1 adaptor complex"/>
    <property type="evidence" value="ECO:0007669"/>
    <property type="project" value="TreeGrafter"/>
</dbReference>
<feature type="compositionally biased region" description="Low complexity" evidence="1">
    <location>
        <begin position="1073"/>
        <end position="1083"/>
    </location>
</feature>
<feature type="region of interest" description="Disordered" evidence="1">
    <location>
        <begin position="43"/>
        <end position="64"/>
    </location>
</feature>
<feature type="compositionally biased region" description="Low complexity" evidence="1">
    <location>
        <begin position="563"/>
        <end position="574"/>
    </location>
</feature>
<feature type="region of interest" description="Disordered" evidence="1">
    <location>
        <begin position="1000"/>
        <end position="1044"/>
    </location>
</feature>
<sequence length="1165" mass="126300">MVNVPPLLCSTPPPIDFGEEDDDSGLQSTIHLDEGDEYSNFGLVSSSKEPPTLPDPVGEFREKPPDLLENKQTAEAFNYQVKQAMDYDVFGETAPPTPPPLSLELEEEELEEQVPSLKLDSLSLYSTESVSAASTLSPVAETEPVPPAPVMQTTKAHVLSHQVTLEDVSDDSDEECSPKKPKELFIREGAVDFFAIEVLASPTLPNGGGFPEEDQDAGKILNQENTSQQEEVFKSSKNQEKSSNNLANQLEKQENGLSDPKHLEETTNHWGKPAGSDAFQFANFEEPPEDLVHQDNILESQETEEDDEFGDFADFSVAEPETKNSPAATAPLQPVFEAPPSLETEPINAEVAPPLEASIKIPPSEPADDGFDDFQEFATPTNGSAGQSDDDDFGDFSEPVVAPVSLPPPPPPAAVHLSIDERVKPVLEMMFPQSKELESIGMDKRKPLAQCQRFNFGAIEHAQALDYQWGSSEMRHALVRSLGIDSRNILFGDKWNSSMPRFAANLSFDPLKPMKPLTTGNTLEVISSPSSHQESHVQTLQLEQLDQLMVVANADKINLVTSNSHTNNNNNVDNDNGENDVAAPVDQLDDKPPVMDLMATHNNHNLTIDLHHSPPLTHFATICNNNNNNNNVNNNLNNNHDKNTATMTIPINTNLTAHDALLDFRLENATAATASQTEARTSPSHGEGSSGSGSVFGSASNSDGEERQNHTYQPAAIPSSESNHIESATAPPAAVVTPAAATLSTALPADSPAHQLNGGEQLHQQRSEQDQFDLRTTSSPAPPAQEEIVGSSMASYSVPLKETHIYTPSKSDTAVAKTTTLAPIDFDYEMAATGIIIDETVVKKEYRDVEYKPPFGLDSPSKLSGNGAASSFELPPQAEDDDFSDFQSMPAPRSRIDTPTFGEQMILSPAILLPKAIPLAKKPAASIEWGDNALSSINAEEMARIEELFSSQAKPLTISASVAKKPTPPKPVQSQTQEDDEWSDFVSVPVNQQQHQQHLIANNNNNVNSNQRKPSAPKEDDWSDFVSSTPPSRPAPQFNSGAWQSANFYNNPLSLYQAQQQQQHPHSNLVPRSSGSTSSNNNNVPAIPQQIHIMHDFSTAPVSGGLGVGATYQQQHQRQQFQIGNAKVAPRISLIPDLSFVAPALPTNAGAFMGTLPKPSFGGKK</sequence>
<keyword evidence="3" id="KW-1185">Reference proteome</keyword>
<reference evidence="4" key="1">
    <citation type="submission" date="2025-08" db="UniProtKB">
        <authorList>
            <consortium name="RefSeq"/>
        </authorList>
    </citation>
    <scope>IDENTIFICATION</scope>
</reference>
<feature type="compositionally biased region" description="Acidic residues" evidence="1">
    <location>
        <begin position="366"/>
        <end position="375"/>
    </location>
</feature>
<feature type="region of interest" description="Disordered" evidence="1">
    <location>
        <begin position="563"/>
        <end position="583"/>
    </location>
</feature>
<feature type="compositionally biased region" description="Low complexity" evidence="1">
    <location>
        <begin position="1000"/>
        <end position="1011"/>
    </location>
</feature>
<dbReference type="Pfam" id="PF15045">
    <property type="entry name" value="Clathrin_bdg"/>
    <property type="match status" value="1"/>
</dbReference>
<dbReference type="InterPro" id="IPR029205">
    <property type="entry name" value="Clathrin-bd"/>
</dbReference>
<dbReference type="AlphaFoldDB" id="A0AB40DEF1"/>
<feature type="region of interest" description="Disordered" evidence="1">
    <location>
        <begin position="1"/>
        <end position="26"/>
    </location>
</feature>
<feature type="region of interest" description="Disordered" evidence="1">
    <location>
        <begin position="130"/>
        <end position="151"/>
    </location>
</feature>
<evidence type="ECO:0000256" key="1">
    <source>
        <dbReference type="SAM" id="MobiDB-lite"/>
    </source>
</evidence>
<feature type="region of interest" description="Disordered" evidence="1">
    <location>
        <begin position="1057"/>
        <end position="1085"/>
    </location>
</feature>
<dbReference type="RefSeq" id="XP_065721555.2">
    <property type="nucleotide sequence ID" value="XM_065865483.2"/>
</dbReference>
<evidence type="ECO:0000259" key="2">
    <source>
        <dbReference type="Pfam" id="PF15045"/>
    </source>
</evidence>
<dbReference type="GeneID" id="108017485"/>
<feature type="compositionally biased region" description="Low complexity" evidence="1">
    <location>
        <begin position="682"/>
        <end position="702"/>
    </location>
</feature>
<accession>A0AB40DEF1</accession>
<feature type="region of interest" description="Disordered" evidence="1">
    <location>
        <begin position="960"/>
        <end position="981"/>
    </location>
</feature>
<evidence type="ECO:0000313" key="4">
    <source>
        <dbReference type="RefSeq" id="XP_065721555.2"/>
    </source>
</evidence>